<organism evidence="1">
    <name type="scientific">Caulobacter phage BL57</name>
    <dbReference type="NCBI Taxonomy" id="3348355"/>
    <lineage>
        <taxon>Viruses</taxon>
    </lineage>
</organism>
<proteinExistence type="predicted"/>
<sequence>MTRHPYWVPDAGSNPPPYREFYLRDKRDGSRTKVGYFDPDMGVSEVHIAVASATVLKDVFPKGPMWSSGLCSIMGTRNWPDGKRGWSPRPMPRKETRPMCDVCARKLGPLVDALKPYLRAGVDVTYQETDTECEQIILQQRAPGTFALETLVLLADGDPTGTYFHWDHEPSEPKAREESDIEFLQRLIETGPNGAQDRDRLSKFYQRLEE</sequence>
<evidence type="ECO:0000313" key="1">
    <source>
        <dbReference type="EMBL" id="XHV10507.1"/>
    </source>
</evidence>
<protein>
    <submittedName>
        <fullName evidence="1">Uncharacterized protein</fullName>
    </submittedName>
</protein>
<reference evidence="1" key="1">
    <citation type="submission" date="2024-10" db="EMBL/GenBank/DDBJ databases">
        <title>Genetic diversity among independent isolates of the Dolichocephalovirinae subfamily.</title>
        <authorList>
            <person name="Ely B."/>
            <person name="Thomas Q."/>
            <person name="Mohammadi T."/>
        </authorList>
    </citation>
    <scope>NUCLEOTIDE SEQUENCE</scope>
</reference>
<gene>
    <name evidence="1" type="ORF">BL57_035</name>
</gene>
<dbReference type="EMBL" id="PQ287320">
    <property type="protein sequence ID" value="XHV10507.1"/>
    <property type="molecule type" value="Genomic_DNA"/>
</dbReference>
<name>A0AB74UMA6_9VIRU</name>
<accession>A0AB74UMA6</accession>